<feature type="transmembrane region" description="Helical" evidence="7">
    <location>
        <begin position="121"/>
        <end position="142"/>
    </location>
</feature>
<evidence type="ECO:0000256" key="2">
    <source>
        <dbReference type="ARBA" id="ARBA00022448"/>
    </source>
</evidence>
<dbReference type="Proteomes" id="UP000266483">
    <property type="component" value="Unassembled WGS sequence"/>
</dbReference>
<protein>
    <recommendedName>
        <fullName evidence="7">TRAP transporter small permease protein</fullName>
    </recommendedName>
</protein>
<evidence type="ECO:0000313" key="10">
    <source>
        <dbReference type="Proteomes" id="UP000266483"/>
    </source>
</evidence>
<reference evidence="9 10" key="1">
    <citation type="submission" date="2017-08" db="EMBL/GenBank/DDBJ databases">
        <title>Pusillimonas indicus sp. nov., a member of the family Alcaligenaceae isolated from surface seawater.</title>
        <authorList>
            <person name="Li J."/>
        </authorList>
    </citation>
    <scope>NUCLEOTIDE SEQUENCE [LARGE SCALE GENOMIC DNA]</scope>
    <source>
        <strain evidence="9 10">17-4A</strain>
    </source>
</reference>
<feature type="transmembrane region" description="Helical" evidence="7">
    <location>
        <begin position="48"/>
        <end position="70"/>
    </location>
</feature>
<comment type="similarity">
    <text evidence="7">Belongs to the TRAP transporter small permease family.</text>
</comment>
<keyword evidence="7" id="KW-0997">Cell inner membrane</keyword>
<comment type="function">
    <text evidence="7">Part of the tripartite ATP-independent periplasmic (TRAP) transport system.</text>
</comment>
<organism evidence="9 10">
    <name type="scientific">Neopusillimonas maritima</name>
    <dbReference type="NCBI Taxonomy" id="2026239"/>
    <lineage>
        <taxon>Bacteria</taxon>
        <taxon>Pseudomonadati</taxon>
        <taxon>Pseudomonadota</taxon>
        <taxon>Betaproteobacteria</taxon>
        <taxon>Burkholderiales</taxon>
        <taxon>Alcaligenaceae</taxon>
        <taxon>Neopusillimonas</taxon>
    </lineage>
</organism>
<keyword evidence="6 7" id="KW-0472">Membrane</keyword>
<evidence type="ECO:0000256" key="7">
    <source>
        <dbReference type="RuleBase" id="RU369079"/>
    </source>
</evidence>
<evidence type="ECO:0000256" key="3">
    <source>
        <dbReference type="ARBA" id="ARBA00022475"/>
    </source>
</evidence>
<comment type="caution">
    <text evidence="9">The sequence shown here is derived from an EMBL/GenBank/DDBJ whole genome shotgun (WGS) entry which is preliminary data.</text>
</comment>
<comment type="subunit">
    <text evidence="7">The complex comprises the extracytoplasmic solute receptor protein and the two transmembrane proteins.</text>
</comment>
<name>A0ABX9MXD4_9BURK</name>
<feature type="domain" description="Tripartite ATP-independent periplasmic transporters DctQ component" evidence="8">
    <location>
        <begin position="59"/>
        <end position="189"/>
    </location>
</feature>
<evidence type="ECO:0000256" key="1">
    <source>
        <dbReference type="ARBA" id="ARBA00004651"/>
    </source>
</evidence>
<evidence type="ECO:0000256" key="6">
    <source>
        <dbReference type="ARBA" id="ARBA00023136"/>
    </source>
</evidence>
<feature type="transmembrane region" description="Helical" evidence="7">
    <location>
        <begin position="162"/>
        <end position="182"/>
    </location>
</feature>
<evidence type="ECO:0000256" key="5">
    <source>
        <dbReference type="ARBA" id="ARBA00022989"/>
    </source>
</evidence>
<dbReference type="Pfam" id="PF04290">
    <property type="entry name" value="DctQ"/>
    <property type="match status" value="1"/>
</dbReference>
<proteinExistence type="inferred from homology"/>
<keyword evidence="2 7" id="KW-0813">Transport</keyword>
<keyword evidence="5 7" id="KW-1133">Transmembrane helix</keyword>
<evidence type="ECO:0000259" key="8">
    <source>
        <dbReference type="Pfam" id="PF04290"/>
    </source>
</evidence>
<comment type="subcellular location">
    <subcellularLocation>
        <location evidence="7">Cell inner membrane</location>
        <topology evidence="7">Multi-pass membrane protein</topology>
    </subcellularLocation>
    <subcellularLocation>
        <location evidence="1">Cell membrane</location>
        <topology evidence="1">Multi-pass membrane protein</topology>
    </subcellularLocation>
</comment>
<keyword evidence="3" id="KW-1003">Cell membrane</keyword>
<dbReference type="EMBL" id="NQOU01000002">
    <property type="protein sequence ID" value="RII83639.1"/>
    <property type="molecule type" value="Genomic_DNA"/>
</dbReference>
<keyword evidence="4 7" id="KW-0812">Transmembrane</keyword>
<gene>
    <name evidence="9" type="ORF">CJO09_06145</name>
</gene>
<accession>A0ABX9MXD4</accession>
<evidence type="ECO:0000256" key="4">
    <source>
        <dbReference type="ARBA" id="ARBA00022692"/>
    </source>
</evidence>
<sequence>MDRCHGSKRPSRQEVHRTYKRASEAIMKLVDPHQSLLGQLNQIINKGFAALAATAMLGLMFLTVVDVVLRKMGMQIAGSFEFIGWLSAMAMGLSLGYVQLHKGHVAITAISERFRGRTAATAEFISSILSLLLVVLLTYYTFRLGIIQKASGSLSETLRLLIYPWVLVLSAGMGALGLALLADCVRSFTTIIQPQKT</sequence>
<dbReference type="InterPro" id="IPR055348">
    <property type="entry name" value="DctQ"/>
</dbReference>
<feature type="transmembrane region" description="Helical" evidence="7">
    <location>
        <begin position="82"/>
        <end position="100"/>
    </location>
</feature>
<keyword evidence="10" id="KW-1185">Reference proteome</keyword>
<evidence type="ECO:0000313" key="9">
    <source>
        <dbReference type="EMBL" id="RII83639.1"/>
    </source>
</evidence>